<sequence length="356" mass="39842">MSKGKTVFILGAGATRGCSFVAKMKNQGRCLPPLDGDFFTQLQRVSNRCHADRINRLISGLTEWFGTNFVLSMEQVFCHFEHAERLSQHLGQEDKQVHQKVVALRKDLEQSIALILGESLTEVKDGGTGSYRTRECTWHDKLVSDLAEPGDAFINFNYDCVLDDSLARKGKGKWDAHYGYGFKLKAKGKGLAGHEAWTPESLEPNRKDASIRVHKVHGSLHFMVSGDEISLKQRPYANPRGGDMRFKIIPPESSKAYDDDGIIGNVMKNAYKDLRSASRVVVIGYSLPPSDQHAEALLRFGVKKDAIGSLVIVNPDRIARRRLRSALQRGMHSTTKVHSFDYLSEFVQADPAIWKV</sequence>
<reference evidence="1" key="1">
    <citation type="submission" date="2020-09" db="EMBL/GenBank/DDBJ databases">
        <title>Pelagicoccus enzymogenes sp. nov. with an EPS production, isolated from marine sediment.</title>
        <authorList>
            <person name="Feng X."/>
        </authorList>
    </citation>
    <scope>NUCLEOTIDE SEQUENCE</scope>
    <source>
        <strain evidence="1">NFK12</strain>
    </source>
</reference>
<dbReference type="EMBL" id="JACYFG010000038">
    <property type="protein sequence ID" value="MBD5781057.1"/>
    <property type="molecule type" value="Genomic_DNA"/>
</dbReference>
<name>A0A927F9X5_9BACT</name>
<dbReference type="Proteomes" id="UP000622317">
    <property type="component" value="Unassembled WGS sequence"/>
</dbReference>
<comment type="caution">
    <text evidence="1">The sequence shown here is derived from an EMBL/GenBank/DDBJ whole genome shotgun (WGS) entry which is preliminary data.</text>
</comment>
<accession>A0A927F9X5</accession>
<organism evidence="1 2">
    <name type="scientific">Pelagicoccus enzymogenes</name>
    <dbReference type="NCBI Taxonomy" id="2773457"/>
    <lineage>
        <taxon>Bacteria</taxon>
        <taxon>Pseudomonadati</taxon>
        <taxon>Verrucomicrobiota</taxon>
        <taxon>Opitutia</taxon>
        <taxon>Puniceicoccales</taxon>
        <taxon>Pelagicoccaceae</taxon>
        <taxon>Pelagicoccus</taxon>
    </lineage>
</organism>
<keyword evidence="2" id="KW-1185">Reference proteome</keyword>
<proteinExistence type="predicted"/>
<dbReference type="RefSeq" id="WP_191618159.1">
    <property type="nucleotide sequence ID" value="NZ_JACYFG010000038.1"/>
</dbReference>
<dbReference type="AlphaFoldDB" id="A0A927F9X5"/>
<evidence type="ECO:0000313" key="1">
    <source>
        <dbReference type="EMBL" id="MBD5781057.1"/>
    </source>
</evidence>
<evidence type="ECO:0000313" key="2">
    <source>
        <dbReference type="Proteomes" id="UP000622317"/>
    </source>
</evidence>
<protein>
    <submittedName>
        <fullName evidence="1">SIR2 family protein</fullName>
    </submittedName>
</protein>
<gene>
    <name evidence="1" type="ORF">IEN85_16275</name>
</gene>